<dbReference type="RefSeq" id="WP_347703763.1">
    <property type="nucleotide sequence ID" value="NZ_JBDPZD010000001.1"/>
</dbReference>
<organism evidence="6 7">
    <name type="scientific">Roseateles paludis</name>
    <dbReference type="NCBI Taxonomy" id="3145238"/>
    <lineage>
        <taxon>Bacteria</taxon>
        <taxon>Pseudomonadati</taxon>
        <taxon>Pseudomonadota</taxon>
        <taxon>Betaproteobacteria</taxon>
        <taxon>Burkholderiales</taxon>
        <taxon>Sphaerotilaceae</taxon>
        <taxon>Roseateles</taxon>
    </lineage>
</organism>
<comment type="catalytic activity">
    <reaction evidence="2">
        <text>2 GTP = 3',3'-c-di-GMP + 2 diphosphate</text>
        <dbReference type="Rhea" id="RHEA:24898"/>
        <dbReference type="ChEBI" id="CHEBI:33019"/>
        <dbReference type="ChEBI" id="CHEBI:37565"/>
        <dbReference type="ChEBI" id="CHEBI:58805"/>
        <dbReference type="EC" id="2.7.7.65"/>
    </reaction>
</comment>
<keyword evidence="3" id="KW-0812">Transmembrane</keyword>
<keyword evidence="3" id="KW-0472">Membrane</keyword>
<name>A0ABV0FYD9_9BURK</name>
<evidence type="ECO:0000313" key="6">
    <source>
        <dbReference type="EMBL" id="MEO3690949.1"/>
    </source>
</evidence>
<proteinExistence type="predicted"/>
<dbReference type="InterPro" id="IPR000160">
    <property type="entry name" value="GGDEF_dom"/>
</dbReference>
<evidence type="ECO:0000256" key="4">
    <source>
        <dbReference type="SAM" id="SignalP"/>
    </source>
</evidence>
<evidence type="ECO:0000259" key="5">
    <source>
        <dbReference type="PROSITE" id="PS50887"/>
    </source>
</evidence>
<evidence type="ECO:0000256" key="2">
    <source>
        <dbReference type="ARBA" id="ARBA00034247"/>
    </source>
</evidence>
<sequence length="668" mass="73452">MRWRSDHLLALAGALLVALLLVLAARPAHAQTPEDAELAQLVQQAHDHPDEALAELLRRWPPESGSAPRRAVAWWLARGQILLAQADYTQANAIAEALAQRPYGQAAGWLLRAQALERQSRLAGTPARQALEALEPPCRRGEELSSVRAGCPYRIAWTALRLLAREQSAHAAPQAAEDLLRHALALAQAAKDSPLASATLGMIAVAQHDQGRLDDARKTLGAMYAEAQGDALSVARSHLIRYRLARLSGDFANAQPALETALESLEPLNLPHLQAQWRANLVDVLMHQGRPRDALAVGALALPVLQRFKDIGFERGVRHNLAVAHLKLREFDAARTQLDHLAALPVDPDDLVRRSREQAELADTWAELGRYKEALAAYHAQIELADKADDLARESSLRELRHQYDTEAKQRHIELLGRDVDLQDQQLANRQLTARIGLAVGLLVLLTLALAAAFLLRSRHAQRALQASEHALRTQSERDPLTNLSNRRHLLAVMARHAEREFQGALLMLDLDHFKRINDEHGHAAGDAVIIETARRIEQVVRGSDLVVRWGGEEFLVFAPELDPAALQHLAERLLRAIGSRPIATEAGPLAVTASLGWASFPLHPTLKLSWEQAVNWVDMALYKAKADGRYRAVGIITARPGTVLGEANEDFEAACQRGDVEVSVSLG</sequence>
<dbReference type="PANTHER" id="PTHR45138:SF9">
    <property type="entry name" value="DIGUANYLATE CYCLASE DGCM-RELATED"/>
    <property type="match status" value="1"/>
</dbReference>
<dbReference type="PANTHER" id="PTHR45138">
    <property type="entry name" value="REGULATORY COMPONENTS OF SENSORY TRANSDUCTION SYSTEM"/>
    <property type="match status" value="1"/>
</dbReference>
<dbReference type="InterPro" id="IPR043128">
    <property type="entry name" value="Rev_trsase/Diguanyl_cyclase"/>
</dbReference>
<dbReference type="Proteomes" id="UP001495147">
    <property type="component" value="Unassembled WGS sequence"/>
</dbReference>
<comment type="caution">
    <text evidence="6">The sequence shown here is derived from an EMBL/GenBank/DDBJ whole genome shotgun (WGS) entry which is preliminary data.</text>
</comment>
<evidence type="ECO:0000256" key="3">
    <source>
        <dbReference type="SAM" id="Phobius"/>
    </source>
</evidence>
<dbReference type="EMBL" id="JBDPZD010000001">
    <property type="protein sequence ID" value="MEO3690949.1"/>
    <property type="molecule type" value="Genomic_DNA"/>
</dbReference>
<dbReference type="GO" id="GO:0052621">
    <property type="term" value="F:diguanylate cyclase activity"/>
    <property type="evidence" value="ECO:0007669"/>
    <property type="project" value="UniProtKB-EC"/>
</dbReference>
<dbReference type="PROSITE" id="PS50887">
    <property type="entry name" value="GGDEF"/>
    <property type="match status" value="1"/>
</dbReference>
<dbReference type="Gene3D" id="1.25.40.10">
    <property type="entry name" value="Tetratricopeptide repeat domain"/>
    <property type="match status" value="1"/>
</dbReference>
<keyword evidence="4" id="KW-0732">Signal</keyword>
<dbReference type="SUPFAM" id="SSF55073">
    <property type="entry name" value="Nucleotide cyclase"/>
    <property type="match status" value="1"/>
</dbReference>
<feature type="signal peptide" evidence="4">
    <location>
        <begin position="1"/>
        <end position="30"/>
    </location>
</feature>
<keyword evidence="3" id="KW-1133">Transmembrane helix</keyword>
<dbReference type="InterPro" id="IPR029787">
    <property type="entry name" value="Nucleotide_cyclase"/>
</dbReference>
<feature type="chain" id="PRO_5045610277" description="diguanylate cyclase" evidence="4">
    <location>
        <begin position="31"/>
        <end position="668"/>
    </location>
</feature>
<dbReference type="EC" id="2.7.7.65" evidence="1"/>
<dbReference type="InterPro" id="IPR011990">
    <property type="entry name" value="TPR-like_helical_dom_sf"/>
</dbReference>
<accession>A0ABV0FYD9</accession>
<keyword evidence="6" id="KW-0808">Transferase</keyword>
<dbReference type="Pfam" id="PF00990">
    <property type="entry name" value="GGDEF"/>
    <property type="match status" value="1"/>
</dbReference>
<reference evidence="6 7" key="1">
    <citation type="submission" date="2024-05" db="EMBL/GenBank/DDBJ databases">
        <title>Roseateles sp. DJS-2-20 16S ribosomal RNA gene Genome sequencing and assembly.</title>
        <authorList>
            <person name="Woo H."/>
        </authorList>
    </citation>
    <scope>NUCLEOTIDE SEQUENCE [LARGE SCALE GENOMIC DNA]</scope>
    <source>
        <strain evidence="6 7">DJS-2-20</strain>
    </source>
</reference>
<protein>
    <recommendedName>
        <fullName evidence="1">diguanylate cyclase</fullName>
        <ecNumber evidence="1">2.7.7.65</ecNumber>
    </recommendedName>
</protein>
<dbReference type="SMART" id="SM00267">
    <property type="entry name" value="GGDEF"/>
    <property type="match status" value="1"/>
</dbReference>
<dbReference type="Gene3D" id="3.30.70.270">
    <property type="match status" value="1"/>
</dbReference>
<dbReference type="CDD" id="cd01949">
    <property type="entry name" value="GGDEF"/>
    <property type="match status" value="1"/>
</dbReference>
<keyword evidence="6" id="KW-0548">Nucleotidyltransferase</keyword>
<dbReference type="InterPro" id="IPR050469">
    <property type="entry name" value="Diguanylate_Cyclase"/>
</dbReference>
<dbReference type="NCBIfam" id="TIGR00254">
    <property type="entry name" value="GGDEF"/>
    <property type="match status" value="1"/>
</dbReference>
<evidence type="ECO:0000256" key="1">
    <source>
        <dbReference type="ARBA" id="ARBA00012528"/>
    </source>
</evidence>
<feature type="domain" description="GGDEF" evidence="5">
    <location>
        <begin position="502"/>
        <end position="638"/>
    </location>
</feature>
<feature type="transmembrane region" description="Helical" evidence="3">
    <location>
        <begin position="436"/>
        <end position="456"/>
    </location>
</feature>
<gene>
    <name evidence="6" type="ORF">ABDJ85_05660</name>
</gene>
<keyword evidence="7" id="KW-1185">Reference proteome</keyword>
<evidence type="ECO:0000313" key="7">
    <source>
        <dbReference type="Proteomes" id="UP001495147"/>
    </source>
</evidence>
<dbReference type="SUPFAM" id="SSF48452">
    <property type="entry name" value="TPR-like"/>
    <property type="match status" value="1"/>
</dbReference>